<keyword evidence="2" id="KW-1185">Reference proteome</keyword>
<evidence type="ECO:0000313" key="1">
    <source>
        <dbReference type="EMBL" id="MBE9668715.1"/>
    </source>
</evidence>
<reference evidence="1 2" key="1">
    <citation type="submission" date="2020-10" db="EMBL/GenBank/DDBJ databases">
        <title>Mucilaginibacter mali sp. nov., isolated from rhizosphere soil of apple orchard.</title>
        <authorList>
            <person name="Lee J.-S."/>
            <person name="Kim H.S."/>
            <person name="Kim J.-S."/>
        </authorList>
    </citation>
    <scope>NUCLEOTIDE SEQUENCE [LARGE SCALE GENOMIC DNA]</scope>
    <source>
        <strain evidence="1 2">KCTC 23157</strain>
    </source>
</reference>
<sequence length="136" mass="15225">MNIYNKLHGETIAALLNDGRPKLTAKQFLGKDGTNAYYNNETLLSFVKTLRPQEISEMQEILKGMSEGLRIVGTIASRTDKGGRRYAYLNLQHVNANTGGKFILEDGTTRFLNDYMNGKFVVGFTLEELVEEAMNA</sequence>
<dbReference type="EMBL" id="JADFFM010000002">
    <property type="protein sequence ID" value="MBE9668715.1"/>
    <property type="molecule type" value="Genomic_DNA"/>
</dbReference>
<dbReference type="RefSeq" id="WP_194108102.1">
    <property type="nucleotide sequence ID" value="NZ_JADFFM010000002.1"/>
</dbReference>
<evidence type="ECO:0000313" key="2">
    <source>
        <dbReference type="Proteomes" id="UP000632774"/>
    </source>
</evidence>
<dbReference type="Proteomes" id="UP000632774">
    <property type="component" value="Unassembled WGS sequence"/>
</dbReference>
<accession>A0ABR9XNB6</accession>
<name>A0ABR9XNB6_9SPHI</name>
<protein>
    <submittedName>
        <fullName evidence="1">Uncharacterized protein</fullName>
    </submittedName>
</protein>
<proteinExistence type="predicted"/>
<comment type="caution">
    <text evidence="1">The sequence shown here is derived from an EMBL/GenBank/DDBJ whole genome shotgun (WGS) entry which is preliminary data.</text>
</comment>
<organism evidence="1 2">
    <name type="scientific">Mucilaginibacter boryungensis</name>
    <dbReference type="NCBI Taxonomy" id="768480"/>
    <lineage>
        <taxon>Bacteria</taxon>
        <taxon>Pseudomonadati</taxon>
        <taxon>Bacteroidota</taxon>
        <taxon>Sphingobacteriia</taxon>
        <taxon>Sphingobacteriales</taxon>
        <taxon>Sphingobacteriaceae</taxon>
        <taxon>Mucilaginibacter</taxon>
    </lineage>
</organism>
<gene>
    <name evidence="1" type="ORF">IRJ18_20270</name>
</gene>